<feature type="region of interest" description="Disordered" evidence="7">
    <location>
        <begin position="103"/>
        <end position="156"/>
    </location>
</feature>
<keyword evidence="10" id="KW-1185">Reference proteome</keyword>
<dbReference type="SUPFAM" id="SSF54928">
    <property type="entry name" value="RNA-binding domain, RBD"/>
    <property type="match status" value="1"/>
</dbReference>
<evidence type="ECO:0000256" key="3">
    <source>
        <dbReference type="ARBA" id="ARBA00022884"/>
    </source>
</evidence>
<feature type="compositionally biased region" description="Basic and acidic residues" evidence="7">
    <location>
        <begin position="103"/>
        <end position="114"/>
    </location>
</feature>
<name>A0AAE0F6N7_9CHLO</name>
<dbReference type="EMBL" id="LGRX02024666">
    <property type="protein sequence ID" value="KAK3253748.1"/>
    <property type="molecule type" value="Genomic_DNA"/>
</dbReference>
<dbReference type="PANTHER" id="PTHR15481:SF0">
    <property type="entry name" value="LD23870P-RELATED"/>
    <property type="match status" value="1"/>
</dbReference>
<dbReference type="InterPro" id="IPR034201">
    <property type="entry name" value="RNPS1_RRM"/>
</dbReference>
<gene>
    <name evidence="9" type="ORF">CYMTET_37011</name>
</gene>
<dbReference type="AlphaFoldDB" id="A0AAE0F6N7"/>
<accession>A0AAE0F6N7</accession>
<evidence type="ECO:0000313" key="10">
    <source>
        <dbReference type="Proteomes" id="UP001190700"/>
    </source>
</evidence>
<evidence type="ECO:0000256" key="1">
    <source>
        <dbReference type="ARBA" id="ARBA00004123"/>
    </source>
</evidence>
<keyword evidence="2" id="KW-0507">mRNA processing</keyword>
<dbReference type="PANTHER" id="PTHR15481">
    <property type="entry name" value="RIBONUCLEIC ACID BINDING PROTEIN S1"/>
    <property type="match status" value="1"/>
</dbReference>
<dbReference type="InterPro" id="IPR012677">
    <property type="entry name" value="Nucleotide-bd_a/b_plait_sf"/>
</dbReference>
<evidence type="ECO:0000256" key="7">
    <source>
        <dbReference type="SAM" id="MobiDB-lite"/>
    </source>
</evidence>
<dbReference type="GO" id="GO:0005654">
    <property type="term" value="C:nucleoplasm"/>
    <property type="evidence" value="ECO:0007669"/>
    <property type="project" value="TreeGrafter"/>
</dbReference>
<organism evidence="9 10">
    <name type="scientific">Cymbomonas tetramitiformis</name>
    <dbReference type="NCBI Taxonomy" id="36881"/>
    <lineage>
        <taxon>Eukaryota</taxon>
        <taxon>Viridiplantae</taxon>
        <taxon>Chlorophyta</taxon>
        <taxon>Pyramimonadophyceae</taxon>
        <taxon>Pyramimonadales</taxon>
        <taxon>Pyramimonadaceae</taxon>
        <taxon>Cymbomonas</taxon>
    </lineage>
</organism>
<dbReference type="Proteomes" id="UP001190700">
    <property type="component" value="Unassembled WGS sequence"/>
</dbReference>
<dbReference type="GO" id="GO:0005737">
    <property type="term" value="C:cytoplasm"/>
    <property type="evidence" value="ECO:0007669"/>
    <property type="project" value="TreeGrafter"/>
</dbReference>
<dbReference type="GO" id="GO:0003723">
    <property type="term" value="F:RNA binding"/>
    <property type="evidence" value="ECO:0007669"/>
    <property type="project" value="UniProtKB-UniRule"/>
</dbReference>
<keyword evidence="5" id="KW-0539">Nucleus</keyword>
<feature type="compositionally biased region" description="Basic and acidic residues" evidence="7">
    <location>
        <begin position="123"/>
        <end position="156"/>
    </location>
</feature>
<evidence type="ECO:0000256" key="6">
    <source>
        <dbReference type="PROSITE-ProRule" id="PRU00176"/>
    </source>
</evidence>
<dbReference type="PROSITE" id="PS50102">
    <property type="entry name" value="RRM"/>
    <property type="match status" value="1"/>
</dbReference>
<feature type="domain" description="RRM" evidence="8">
    <location>
        <begin position="22"/>
        <end position="91"/>
    </location>
</feature>
<dbReference type="CDD" id="cd12365">
    <property type="entry name" value="RRM_RNPS1"/>
    <property type="match status" value="1"/>
</dbReference>
<keyword evidence="3 6" id="KW-0694">RNA-binding</keyword>
<comment type="caution">
    <text evidence="9">The sequence shown here is derived from an EMBL/GenBank/DDBJ whole genome shotgun (WGS) entry which is preliminary data.</text>
</comment>
<sequence length="169" mass="19426">MGGPKANEESDKKDTETISQSTILHVGQLTRNVSVAHLQEIFGVYGKIKNIDLAMDRVVNLPKGFAYVEYEVRADAEKAREYMNGGQLDGNVTTCNFILVPKKSEGLKDKETERVPPPPPPRRSGDRDGDRRDRDGDRRDMDRRDQRNDRDRDMDRRRRCFHQLILLTA</sequence>
<dbReference type="InterPro" id="IPR035979">
    <property type="entry name" value="RBD_domain_sf"/>
</dbReference>
<proteinExistence type="predicted"/>
<evidence type="ECO:0000256" key="5">
    <source>
        <dbReference type="ARBA" id="ARBA00023242"/>
    </source>
</evidence>
<evidence type="ECO:0000313" key="9">
    <source>
        <dbReference type="EMBL" id="KAK3253748.1"/>
    </source>
</evidence>
<dbReference type="InterPro" id="IPR000504">
    <property type="entry name" value="RRM_dom"/>
</dbReference>
<comment type="subcellular location">
    <subcellularLocation>
        <location evidence="1">Nucleus</location>
    </subcellularLocation>
</comment>
<dbReference type="SMART" id="SM00360">
    <property type="entry name" value="RRM"/>
    <property type="match status" value="1"/>
</dbReference>
<evidence type="ECO:0000256" key="2">
    <source>
        <dbReference type="ARBA" id="ARBA00022664"/>
    </source>
</evidence>
<protein>
    <recommendedName>
        <fullName evidence="8">RRM domain-containing protein</fullName>
    </recommendedName>
</protein>
<dbReference type="GO" id="GO:0000398">
    <property type="term" value="P:mRNA splicing, via spliceosome"/>
    <property type="evidence" value="ECO:0007669"/>
    <property type="project" value="TreeGrafter"/>
</dbReference>
<dbReference type="Pfam" id="PF00076">
    <property type="entry name" value="RRM_1"/>
    <property type="match status" value="1"/>
</dbReference>
<dbReference type="GO" id="GO:0061574">
    <property type="term" value="C:ASAP complex"/>
    <property type="evidence" value="ECO:0007669"/>
    <property type="project" value="TreeGrafter"/>
</dbReference>
<evidence type="ECO:0000259" key="8">
    <source>
        <dbReference type="PROSITE" id="PS50102"/>
    </source>
</evidence>
<reference evidence="9 10" key="1">
    <citation type="journal article" date="2015" name="Genome Biol. Evol.">
        <title>Comparative Genomics of a Bacterivorous Green Alga Reveals Evolutionary Causalities and Consequences of Phago-Mixotrophic Mode of Nutrition.</title>
        <authorList>
            <person name="Burns J.A."/>
            <person name="Paasch A."/>
            <person name="Narechania A."/>
            <person name="Kim E."/>
        </authorList>
    </citation>
    <scope>NUCLEOTIDE SEQUENCE [LARGE SCALE GENOMIC DNA]</scope>
    <source>
        <strain evidence="9 10">PLY_AMNH</strain>
    </source>
</reference>
<evidence type="ECO:0000256" key="4">
    <source>
        <dbReference type="ARBA" id="ARBA00023187"/>
    </source>
</evidence>
<keyword evidence="4" id="KW-0508">mRNA splicing</keyword>
<dbReference type="Gene3D" id="3.30.70.330">
    <property type="match status" value="1"/>
</dbReference>